<dbReference type="SMART" id="SM00408">
    <property type="entry name" value="IGc2"/>
    <property type="match status" value="1"/>
</dbReference>
<organism evidence="9 10">
    <name type="scientific">Mesocricetus auratus</name>
    <name type="common">Golden hamster</name>
    <dbReference type="NCBI Taxonomy" id="10036"/>
    <lineage>
        <taxon>Eukaryota</taxon>
        <taxon>Metazoa</taxon>
        <taxon>Chordata</taxon>
        <taxon>Craniata</taxon>
        <taxon>Vertebrata</taxon>
        <taxon>Euteleostomi</taxon>
        <taxon>Mammalia</taxon>
        <taxon>Eutheria</taxon>
        <taxon>Euarchontoglires</taxon>
        <taxon>Glires</taxon>
        <taxon>Rodentia</taxon>
        <taxon>Myomorpha</taxon>
        <taxon>Muroidea</taxon>
        <taxon>Cricetidae</taxon>
        <taxon>Cricetinae</taxon>
        <taxon>Mesocricetus</taxon>
    </lineage>
</organism>
<evidence type="ECO:0000256" key="4">
    <source>
        <dbReference type="ARBA" id="ARBA00038222"/>
    </source>
</evidence>
<dbReference type="InterPro" id="IPR003599">
    <property type="entry name" value="Ig_sub"/>
</dbReference>
<dbReference type="InterPro" id="IPR050831">
    <property type="entry name" value="CEA_cell_adhesion"/>
</dbReference>
<dbReference type="Pfam" id="PF13927">
    <property type="entry name" value="Ig_3"/>
    <property type="match status" value="1"/>
</dbReference>
<evidence type="ECO:0000256" key="2">
    <source>
        <dbReference type="ARBA" id="ARBA00023180"/>
    </source>
</evidence>
<evidence type="ECO:0000256" key="6">
    <source>
        <dbReference type="SAM" id="Phobius"/>
    </source>
</evidence>
<feature type="compositionally biased region" description="Polar residues" evidence="5">
    <location>
        <begin position="289"/>
        <end position="309"/>
    </location>
</feature>
<feature type="chain" id="PRO_5045393388" evidence="7">
    <location>
        <begin position="35"/>
        <end position="343"/>
    </location>
</feature>
<feature type="domain" description="Ig-like" evidence="8">
    <location>
        <begin position="147"/>
        <end position="231"/>
    </location>
</feature>
<evidence type="ECO:0000256" key="7">
    <source>
        <dbReference type="SAM" id="SignalP"/>
    </source>
</evidence>
<keyword evidence="3" id="KW-0393">Immunoglobulin domain</keyword>
<keyword evidence="1 7" id="KW-0732">Signal</keyword>
<dbReference type="CDD" id="cd05740">
    <property type="entry name" value="IgI_hCEACAM_2_4_6_like"/>
    <property type="match status" value="1"/>
</dbReference>
<evidence type="ECO:0000259" key="8">
    <source>
        <dbReference type="PROSITE" id="PS50835"/>
    </source>
</evidence>
<keyword evidence="6" id="KW-1133">Transmembrane helix</keyword>
<comment type="similarity">
    <text evidence="4">Belongs to the immunoglobulin superfamily. CEA family.</text>
</comment>
<dbReference type="Gene3D" id="2.60.40.10">
    <property type="entry name" value="Immunoglobulins"/>
    <property type="match status" value="2"/>
</dbReference>
<dbReference type="Pfam" id="PF07686">
    <property type="entry name" value="V-set"/>
    <property type="match status" value="1"/>
</dbReference>
<feature type="region of interest" description="Disordered" evidence="5">
    <location>
        <begin position="280"/>
        <end position="343"/>
    </location>
</feature>
<evidence type="ECO:0000256" key="5">
    <source>
        <dbReference type="SAM" id="MobiDB-lite"/>
    </source>
</evidence>
<proteinExistence type="inferred from homology"/>
<accession>A0ABM2WNK4</accession>
<sequence length="343" mass="37313">MELTSAPLHKGQVPWRGLLLAALLLAYWNSPVSAQVTVEAVPTHVAEGANVLLQVHNLPTTLQVFYWYKGDTLADSNEIARFIISSSTNSTGPAHTGRETIYQNGSLLFQNVMQNDTGTYTFHMLTANFDNPTKSLQFYVHEPVTPPSIQVANTTFKELESVSLTCDSQDIGISIRWLFNGQSLGLTDRMKLSENNSTLSIDPVRREDSGKYECEVSNPVSSERSNPIQLNIIPDPTQGSSGLSAGAIAGIVVGCVAGVALIAALAYFLYFRKTGRGTDQRELTEHKPSASNHNLGPSDSSPNKVNEVTYSVLDFSAQRPRPPDSASPSPRAIEAVYSEVKKK</sequence>
<dbReference type="RefSeq" id="XP_040590258.1">
    <property type="nucleotide sequence ID" value="XM_040734324.1"/>
</dbReference>
<name>A0ABM2WNK4_MESAU</name>
<dbReference type="InterPro" id="IPR013106">
    <property type="entry name" value="Ig_V-set"/>
</dbReference>
<protein>
    <submittedName>
        <fullName evidence="10">Carcinoembryonic antigen-related cell adhesion molecule 1 isoform X5</fullName>
    </submittedName>
</protein>
<evidence type="ECO:0000256" key="3">
    <source>
        <dbReference type="ARBA" id="ARBA00023319"/>
    </source>
</evidence>
<keyword evidence="6" id="KW-0812">Transmembrane</keyword>
<dbReference type="SUPFAM" id="SSF48726">
    <property type="entry name" value="Immunoglobulin"/>
    <property type="match status" value="2"/>
</dbReference>
<reference evidence="10" key="1">
    <citation type="submission" date="2025-08" db="UniProtKB">
        <authorList>
            <consortium name="RefSeq"/>
        </authorList>
    </citation>
    <scope>IDENTIFICATION</scope>
    <source>
        <tissue evidence="10">Liver</tissue>
    </source>
</reference>
<dbReference type="Proteomes" id="UP000886700">
    <property type="component" value="Unplaced"/>
</dbReference>
<dbReference type="InterPro" id="IPR007110">
    <property type="entry name" value="Ig-like_dom"/>
</dbReference>
<dbReference type="InterPro" id="IPR003598">
    <property type="entry name" value="Ig_sub2"/>
</dbReference>
<feature type="transmembrane region" description="Helical" evidence="6">
    <location>
        <begin position="247"/>
        <end position="271"/>
    </location>
</feature>
<dbReference type="SMART" id="SM00409">
    <property type="entry name" value="IG"/>
    <property type="match status" value="2"/>
</dbReference>
<dbReference type="InterPro" id="IPR036179">
    <property type="entry name" value="Ig-like_dom_sf"/>
</dbReference>
<keyword evidence="6" id="KW-0472">Membrane</keyword>
<keyword evidence="9" id="KW-1185">Reference proteome</keyword>
<dbReference type="PROSITE" id="PS50835">
    <property type="entry name" value="IG_LIKE"/>
    <property type="match status" value="1"/>
</dbReference>
<evidence type="ECO:0000313" key="10">
    <source>
        <dbReference type="RefSeq" id="XP_040590258.1"/>
    </source>
</evidence>
<keyword evidence="2" id="KW-0325">Glycoprotein</keyword>
<gene>
    <name evidence="10" type="primary">Ceacam1</name>
</gene>
<dbReference type="CDD" id="cd05774">
    <property type="entry name" value="IgV_CEACAM_D1"/>
    <property type="match status" value="1"/>
</dbReference>
<evidence type="ECO:0000313" key="9">
    <source>
        <dbReference type="Proteomes" id="UP000886700"/>
    </source>
</evidence>
<feature type="signal peptide" evidence="7">
    <location>
        <begin position="1"/>
        <end position="34"/>
    </location>
</feature>
<dbReference type="GeneID" id="101829495"/>
<dbReference type="PANTHER" id="PTHR44427">
    <property type="entry name" value="CARCINOEMBRYONIC ANTIGEN-RELATED CELL ADHESION MOLECULE 19"/>
    <property type="match status" value="1"/>
</dbReference>
<dbReference type="InterPro" id="IPR013783">
    <property type="entry name" value="Ig-like_fold"/>
</dbReference>
<dbReference type="PANTHER" id="PTHR44427:SF1">
    <property type="entry name" value="CARCINOEMBRYONIC ANTIGEN-RELATED CELL ADHESION MOLECULE 1"/>
    <property type="match status" value="1"/>
</dbReference>
<evidence type="ECO:0000256" key="1">
    <source>
        <dbReference type="ARBA" id="ARBA00022729"/>
    </source>
</evidence>
<feature type="compositionally biased region" description="Low complexity" evidence="5">
    <location>
        <begin position="316"/>
        <end position="332"/>
    </location>
</feature>